<dbReference type="AlphaFoldDB" id="A0A7T0LMG3"/>
<feature type="domain" description="Serpin" evidence="2">
    <location>
        <begin position="41"/>
        <end position="420"/>
    </location>
</feature>
<comment type="similarity">
    <text evidence="1">Belongs to the serpin family.</text>
</comment>
<accession>A0A7T0LMG3</accession>
<organism evidence="3 4">
    <name type="scientific">Actinomyces respiraculi</name>
    <dbReference type="NCBI Taxonomy" id="2744574"/>
    <lineage>
        <taxon>Bacteria</taxon>
        <taxon>Bacillati</taxon>
        <taxon>Actinomycetota</taxon>
        <taxon>Actinomycetes</taxon>
        <taxon>Actinomycetales</taxon>
        <taxon>Actinomycetaceae</taxon>
        <taxon>Actinomyces</taxon>
    </lineage>
</organism>
<dbReference type="InterPro" id="IPR042185">
    <property type="entry name" value="Serpin_sf_2"/>
</dbReference>
<evidence type="ECO:0000256" key="1">
    <source>
        <dbReference type="RuleBase" id="RU000411"/>
    </source>
</evidence>
<reference evidence="3 4" key="1">
    <citation type="submission" date="2020-11" db="EMBL/GenBank/DDBJ databases">
        <title>Actinomyces sp. ZJ750.</title>
        <authorList>
            <person name="Zhou J."/>
        </authorList>
    </citation>
    <scope>NUCLEOTIDE SEQUENCE [LARGE SCALE GENOMIC DNA]</scope>
    <source>
        <strain evidence="3 4">ZJ750</strain>
    </source>
</reference>
<dbReference type="KEGG" id="arep:ID810_00970"/>
<name>A0A7T0LMG3_9ACTO</name>
<dbReference type="SMART" id="SM00093">
    <property type="entry name" value="SERPIN"/>
    <property type="match status" value="1"/>
</dbReference>
<dbReference type="Gene3D" id="3.30.497.10">
    <property type="entry name" value="Antithrombin, subunit I, domain 2"/>
    <property type="match status" value="1"/>
</dbReference>
<gene>
    <name evidence="3" type="ORF">ID810_00970</name>
</gene>
<dbReference type="InterPro" id="IPR042178">
    <property type="entry name" value="Serpin_sf_1"/>
</dbReference>
<dbReference type="InterPro" id="IPR036186">
    <property type="entry name" value="Serpin_sf"/>
</dbReference>
<sequence>MGTALDPATVLSSRAEPRVLALTDAPYVGAAVSACDELGAVMLSHRLSEDPASNAVVCPVGAGFALAMLYAGATDLPNEVTHLLGFEAAASYPNGLPAERDTSWSALQQSMQRLDSPSALEGFDPEELPERPLLHVADRLLVVRPQDPKAGGTVRQDYLDTATTWYGAEVMETDLDHAKESLDAWANLHTGGLVPTSAMTVTEDTRLVLQNAVLLAARWQQPFDADATEEGDFHRADGTTSRVSCMTQIAWFPVVFGEGWRALRMLYANTDSTLAMDLILPDDVVHPADLPAETWAEASALLESEAQSTEAQVRLMLPRLDLAPGPINLKDVLSSIGVELGSLPHIGDELGVGEAIQQVRLRVDEEGTVGAALTEVNVGVLAAPLPEEEPIGFSCDHPFVLRVVDRASGVCVFEAAVLDPAAE</sequence>
<evidence type="ECO:0000313" key="4">
    <source>
        <dbReference type="Proteomes" id="UP000594637"/>
    </source>
</evidence>
<dbReference type="Proteomes" id="UP000594637">
    <property type="component" value="Chromosome"/>
</dbReference>
<dbReference type="GO" id="GO:0004867">
    <property type="term" value="F:serine-type endopeptidase inhibitor activity"/>
    <property type="evidence" value="ECO:0007669"/>
    <property type="project" value="InterPro"/>
</dbReference>
<dbReference type="GO" id="GO:0005615">
    <property type="term" value="C:extracellular space"/>
    <property type="evidence" value="ECO:0007669"/>
    <property type="project" value="InterPro"/>
</dbReference>
<keyword evidence="4" id="KW-1185">Reference proteome</keyword>
<dbReference type="InterPro" id="IPR000215">
    <property type="entry name" value="Serpin_fam"/>
</dbReference>
<dbReference type="SUPFAM" id="SSF56574">
    <property type="entry name" value="Serpins"/>
    <property type="match status" value="1"/>
</dbReference>
<protein>
    <recommendedName>
        <fullName evidence="2">Serpin domain-containing protein</fullName>
    </recommendedName>
</protein>
<dbReference type="PROSITE" id="PS00284">
    <property type="entry name" value="SERPIN"/>
    <property type="match status" value="1"/>
</dbReference>
<dbReference type="Pfam" id="PF00079">
    <property type="entry name" value="Serpin"/>
    <property type="match status" value="1"/>
</dbReference>
<evidence type="ECO:0000313" key="3">
    <source>
        <dbReference type="EMBL" id="QPL06469.1"/>
    </source>
</evidence>
<dbReference type="Gene3D" id="2.30.39.10">
    <property type="entry name" value="Alpha-1-antitrypsin, domain 1"/>
    <property type="match status" value="1"/>
</dbReference>
<proteinExistence type="inferred from homology"/>
<dbReference type="PANTHER" id="PTHR11461">
    <property type="entry name" value="SERINE PROTEASE INHIBITOR, SERPIN"/>
    <property type="match status" value="1"/>
</dbReference>
<dbReference type="EMBL" id="CP063989">
    <property type="protein sequence ID" value="QPL06469.1"/>
    <property type="molecule type" value="Genomic_DNA"/>
</dbReference>
<dbReference type="InterPro" id="IPR023796">
    <property type="entry name" value="Serpin_dom"/>
</dbReference>
<dbReference type="PANTHER" id="PTHR11461:SF211">
    <property type="entry name" value="GH10112P-RELATED"/>
    <property type="match status" value="1"/>
</dbReference>
<dbReference type="InterPro" id="IPR023795">
    <property type="entry name" value="Serpin_CS"/>
</dbReference>
<evidence type="ECO:0000259" key="2">
    <source>
        <dbReference type="SMART" id="SM00093"/>
    </source>
</evidence>